<feature type="domain" description="HD" evidence="1">
    <location>
        <begin position="34"/>
        <end position="105"/>
    </location>
</feature>
<dbReference type="InterPro" id="IPR003607">
    <property type="entry name" value="HD/PDEase_dom"/>
</dbReference>
<dbReference type="InterPro" id="IPR017670">
    <property type="entry name" value="Phosphonate_degrad-assoc"/>
</dbReference>
<evidence type="ECO:0000313" key="2">
    <source>
        <dbReference type="EMBL" id="OWK43724.1"/>
    </source>
</evidence>
<dbReference type="Gene3D" id="1.10.3210.10">
    <property type="entry name" value="Hypothetical protein af1432"/>
    <property type="match status" value="1"/>
</dbReference>
<keyword evidence="3" id="KW-1185">Reference proteome</keyword>
<dbReference type="InterPro" id="IPR006674">
    <property type="entry name" value="HD_domain"/>
</dbReference>
<dbReference type="SUPFAM" id="SSF109604">
    <property type="entry name" value="HD-domain/PDEase-like"/>
    <property type="match status" value="1"/>
</dbReference>
<evidence type="ECO:0000313" key="3">
    <source>
        <dbReference type="Proteomes" id="UP000214646"/>
    </source>
</evidence>
<dbReference type="AlphaFoldDB" id="A0A225DVY5"/>
<dbReference type="InterPro" id="IPR052567">
    <property type="entry name" value="OP_Dioxygenase"/>
</dbReference>
<dbReference type="Proteomes" id="UP000214646">
    <property type="component" value="Unassembled WGS sequence"/>
</dbReference>
<dbReference type="PANTHER" id="PTHR40202">
    <property type="match status" value="1"/>
</dbReference>
<dbReference type="CDD" id="cd00077">
    <property type="entry name" value="HDc"/>
    <property type="match status" value="1"/>
</dbReference>
<gene>
    <name evidence="2" type="ORF">FRUB_03323</name>
</gene>
<accession>A0A225DVY5</accession>
<dbReference type="PANTHER" id="PTHR40202:SF1">
    <property type="entry name" value="HD DOMAIN-CONTAINING PROTEIN"/>
    <property type="match status" value="1"/>
</dbReference>
<protein>
    <recommendedName>
        <fullName evidence="1">HD domain-containing protein</fullName>
    </recommendedName>
</protein>
<dbReference type="NCBIfam" id="TIGR03276">
    <property type="entry name" value="Phn-HD"/>
    <property type="match status" value="1"/>
</dbReference>
<sequence>MNTPETATPFLDRIDALFADRGAAQYGGEAVSQLEHALQAALLAEQSGAGPELVTAALLHDVGHLLHAKGEDCVDRGIDDEHENLGYRFLTRMFGPAVSEPVRLHVPAKRFLCTSEPSYQATLSPASVLSLSLQGGPMTADEVAEFRRHPQAEAAVALRRWDDEAKVPGLPTPPFAHFRPLVEAALVRSA</sequence>
<dbReference type="EMBL" id="NIDE01000004">
    <property type="protein sequence ID" value="OWK43724.1"/>
    <property type="molecule type" value="Genomic_DNA"/>
</dbReference>
<dbReference type="OrthoDB" id="823268at2"/>
<dbReference type="RefSeq" id="WP_088254850.1">
    <property type="nucleotide sequence ID" value="NZ_NIDE01000004.1"/>
</dbReference>
<proteinExistence type="predicted"/>
<organism evidence="2 3">
    <name type="scientific">Fimbriiglobus ruber</name>
    <dbReference type="NCBI Taxonomy" id="1908690"/>
    <lineage>
        <taxon>Bacteria</taxon>
        <taxon>Pseudomonadati</taxon>
        <taxon>Planctomycetota</taxon>
        <taxon>Planctomycetia</taxon>
        <taxon>Gemmatales</taxon>
        <taxon>Gemmataceae</taxon>
        <taxon>Fimbriiglobus</taxon>
    </lineage>
</organism>
<dbReference type="Pfam" id="PF01966">
    <property type="entry name" value="HD"/>
    <property type="match status" value="1"/>
</dbReference>
<comment type="caution">
    <text evidence="2">The sequence shown here is derived from an EMBL/GenBank/DDBJ whole genome shotgun (WGS) entry which is preliminary data.</text>
</comment>
<reference evidence="3" key="1">
    <citation type="submission" date="2017-06" db="EMBL/GenBank/DDBJ databases">
        <title>Genome analysis of Fimbriiglobus ruber SP5, the first member of the order Planctomycetales with confirmed chitinolytic capability.</title>
        <authorList>
            <person name="Ravin N.V."/>
            <person name="Rakitin A.L."/>
            <person name="Ivanova A.A."/>
            <person name="Beletsky A.V."/>
            <person name="Kulichevskaya I.S."/>
            <person name="Mardanov A.V."/>
            <person name="Dedysh S.N."/>
        </authorList>
    </citation>
    <scope>NUCLEOTIDE SEQUENCE [LARGE SCALE GENOMIC DNA]</scope>
    <source>
        <strain evidence="3">SP5</strain>
    </source>
</reference>
<evidence type="ECO:0000259" key="1">
    <source>
        <dbReference type="Pfam" id="PF01966"/>
    </source>
</evidence>
<name>A0A225DVY5_9BACT</name>